<evidence type="ECO:0000256" key="7">
    <source>
        <dbReference type="ARBA" id="ARBA00022792"/>
    </source>
</evidence>
<dbReference type="Proteomes" id="UP000245591">
    <property type="component" value="Unassembled WGS sequence"/>
</dbReference>
<dbReference type="GO" id="GO:0005743">
    <property type="term" value="C:mitochondrial inner membrane"/>
    <property type="evidence" value="ECO:0007669"/>
    <property type="project" value="UniProtKB-SubCell"/>
</dbReference>
<evidence type="ECO:0000313" key="16">
    <source>
        <dbReference type="Proteomes" id="UP000245591"/>
    </source>
</evidence>
<keyword evidence="6 14" id="KW-0812">Transmembrane</keyword>
<evidence type="ECO:0000256" key="3">
    <source>
        <dbReference type="ARBA" id="ARBA00018681"/>
    </source>
</evidence>
<keyword evidence="10" id="KW-0496">Mitochondrion</keyword>
<comment type="subcellular location">
    <subcellularLocation>
        <location evidence="1">Mitochondrion inner membrane</location>
        <topology evidence="1">Single-pass membrane protein</topology>
    </subcellularLocation>
</comment>
<accession>A0A2U1J6I0</accession>
<dbReference type="EMBL" id="MBFU01000321">
    <property type="protein sequence ID" value="PWA00655.1"/>
    <property type="molecule type" value="Genomic_DNA"/>
</dbReference>
<keyword evidence="11 14" id="KW-0472">Membrane</keyword>
<evidence type="ECO:0000256" key="12">
    <source>
        <dbReference type="ARBA" id="ARBA00030212"/>
    </source>
</evidence>
<reference evidence="15 16" key="1">
    <citation type="journal article" date="2018" name="MBio">
        <title>Comparative Genomics Reveals the Core Gene Toolbox for the Fungus-Insect Symbiosis.</title>
        <authorList>
            <person name="Wang Y."/>
            <person name="Stata M."/>
            <person name="Wang W."/>
            <person name="Stajich J.E."/>
            <person name="White M.M."/>
            <person name="Moncalvo J.M."/>
        </authorList>
    </citation>
    <scope>NUCLEOTIDE SEQUENCE [LARGE SCALE GENOMIC DNA]</scope>
    <source>
        <strain evidence="15 16">AUS-126-30</strain>
    </source>
</reference>
<dbReference type="PANTHER" id="PTHR39476:SF1">
    <property type="entry name" value="NADH DEHYDROGENASE [UBIQUINONE] 1 BETA SUBCOMPLEX SUBUNIT 4"/>
    <property type="match status" value="1"/>
</dbReference>
<evidence type="ECO:0000256" key="9">
    <source>
        <dbReference type="ARBA" id="ARBA00022989"/>
    </source>
</evidence>
<evidence type="ECO:0000256" key="11">
    <source>
        <dbReference type="ARBA" id="ARBA00023136"/>
    </source>
</evidence>
<evidence type="ECO:0000313" key="15">
    <source>
        <dbReference type="EMBL" id="PWA00655.1"/>
    </source>
</evidence>
<sequence length="88" mass="10369">MVDPKLKSTLLKDPAIEEWIYMRSNYKDHFRWNRKNAFAGIMFGIVVPLGIYYMAKKTYGNYILEPSLREDSKDTLSKLDKSKWTSNT</sequence>
<comment type="caution">
    <text evidence="15">The sequence shown here is derived from an EMBL/GenBank/DDBJ whole genome shotgun (WGS) entry which is preliminary data.</text>
</comment>
<evidence type="ECO:0000256" key="1">
    <source>
        <dbReference type="ARBA" id="ARBA00004434"/>
    </source>
</evidence>
<evidence type="ECO:0000256" key="4">
    <source>
        <dbReference type="ARBA" id="ARBA00022448"/>
    </source>
</evidence>
<dbReference type="AlphaFoldDB" id="A0A2U1J6I0"/>
<name>A0A2U1J6I0_SMIAN</name>
<keyword evidence="5" id="KW-0679">Respiratory chain</keyword>
<dbReference type="Pfam" id="PF07225">
    <property type="entry name" value="NDUF_B4"/>
    <property type="match status" value="1"/>
</dbReference>
<evidence type="ECO:0000256" key="2">
    <source>
        <dbReference type="ARBA" id="ARBA00007260"/>
    </source>
</evidence>
<evidence type="ECO:0000256" key="6">
    <source>
        <dbReference type="ARBA" id="ARBA00022692"/>
    </source>
</evidence>
<evidence type="ECO:0000256" key="10">
    <source>
        <dbReference type="ARBA" id="ARBA00023128"/>
    </source>
</evidence>
<evidence type="ECO:0000256" key="8">
    <source>
        <dbReference type="ARBA" id="ARBA00022982"/>
    </source>
</evidence>
<keyword evidence="4" id="KW-0813">Transport</keyword>
<keyword evidence="9 14" id="KW-1133">Transmembrane helix</keyword>
<dbReference type="InterPro" id="IPR009866">
    <property type="entry name" value="NADH_UbQ_OxRdtase_NDUFB4_su"/>
</dbReference>
<keyword evidence="8" id="KW-0249">Electron transport</keyword>
<dbReference type="PANTHER" id="PTHR39476">
    <property type="entry name" value="NADH:UBIQUINONE OXIDOREDUCTASE 6.6KD SUBUNIT"/>
    <property type="match status" value="1"/>
</dbReference>
<evidence type="ECO:0000256" key="13">
    <source>
        <dbReference type="ARBA" id="ARBA00030987"/>
    </source>
</evidence>
<protein>
    <recommendedName>
        <fullName evidence="3">NADH dehydrogenase [ubiquinone] 1 beta subcomplex subunit 4</fullName>
    </recommendedName>
    <alternativeName>
        <fullName evidence="12">Complex I-B15</fullName>
    </alternativeName>
    <alternativeName>
        <fullName evidence="13">NADH-ubiquinone oxidoreductase B15 subunit</fullName>
    </alternativeName>
</protein>
<proteinExistence type="inferred from homology"/>
<keyword evidence="7" id="KW-0999">Mitochondrion inner membrane</keyword>
<evidence type="ECO:0000256" key="14">
    <source>
        <dbReference type="SAM" id="Phobius"/>
    </source>
</evidence>
<comment type="similarity">
    <text evidence="2">Belongs to the complex I NDUFB4 subunit family.</text>
</comment>
<organism evidence="15 16">
    <name type="scientific">Smittium angustum</name>
    <dbReference type="NCBI Taxonomy" id="133377"/>
    <lineage>
        <taxon>Eukaryota</taxon>
        <taxon>Fungi</taxon>
        <taxon>Fungi incertae sedis</taxon>
        <taxon>Zoopagomycota</taxon>
        <taxon>Kickxellomycotina</taxon>
        <taxon>Harpellomycetes</taxon>
        <taxon>Harpellales</taxon>
        <taxon>Legeriomycetaceae</taxon>
        <taxon>Smittium</taxon>
    </lineage>
</organism>
<keyword evidence="16" id="KW-1185">Reference proteome</keyword>
<evidence type="ECO:0000256" key="5">
    <source>
        <dbReference type="ARBA" id="ARBA00022660"/>
    </source>
</evidence>
<gene>
    <name evidence="15" type="ORF">BB558_003293</name>
</gene>
<feature type="transmembrane region" description="Helical" evidence="14">
    <location>
        <begin position="37"/>
        <end position="55"/>
    </location>
</feature>